<dbReference type="AlphaFoldDB" id="A0A1I6KWP0"/>
<dbReference type="Proteomes" id="UP000199659">
    <property type="component" value="Unassembled WGS sequence"/>
</dbReference>
<dbReference type="InterPro" id="IPR007497">
    <property type="entry name" value="SIMPL/DUF541"/>
</dbReference>
<dbReference type="RefSeq" id="WP_092561764.1">
    <property type="nucleotide sequence ID" value="NZ_FOYZ01000011.1"/>
</dbReference>
<reference evidence="1 2" key="1">
    <citation type="submission" date="2016-10" db="EMBL/GenBank/DDBJ databases">
        <authorList>
            <person name="de Groot N.N."/>
        </authorList>
    </citation>
    <scope>NUCLEOTIDE SEQUENCE [LARGE SCALE GENOMIC DNA]</scope>
    <source>
        <strain evidence="1 2">743A</strain>
    </source>
</reference>
<evidence type="ECO:0000313" key="1">
    <source>
        <dbReference type="EMBL" id="SFR95428.1"/>
    </source>
</evidence>
<keyword evidence="2" id="KW-1185">Reference proteome</keyword>
<dbReference type="GO" id="GO:0006974">
    <property type="term" value="P:DNA damage response"/>
    <property type="evidence" value="ECO:0007669"/>
    <property type="project" value="TreeGrafter"/>
</dbReference>
<organism evidence="1 2">
    <name type="scientific">Anaeromicropila populeti</name>
    <dbReference type="NCBI Taxonomy" id="37658"/>
    <lineage>
        <taxon>Bacteria</taxon>
        <taxon>Bacillati</taxon>
        <taxon>Bacillota</taxon>
        <taxon>Clostridia</taxon>
        <taxon>Lachnospirales</taxon>
        <taxon>Lachnospiraceae</taxon>
        <taxon>Anaeromicropila</taxon>
    </lineage>
</organism>
<name>A0A1I6KWP0_9FIRM</name>
<proteinExistence type="predicted"/>
<dbReference type="Pfam" id="PF04402">
    <property type="entry name" value="SIMPL"/>
    <property type="match status" value="1"/>
</dbReference>
<dbReference type="InterPro" id="IPR052022">
    <property type="entry name" value="26kDa_periplasmic_antigen"/>
</dbReference>
<gene>
    <name evidence="1" type="ORF">SAMN05661086_02767</name>
</gene>
<accession>A0A1I6KWP0</accession>
<evidence type="ECO:0000313" key="2">
    <source>
        <dbReference type="Proteomes" id="UP000199659"/>
    </source>
</evidence>
<dbReference type="PANTHER" id="PTHR34387:SF1">
    <property type="entry name" value="PERIPLASMIC IMMUNOGENIC PROTEIN"/>
    <property type="match status" value="1"/>
</dbReference>
<dbReference type="EMBL" id="FOYZ01000011">
    <property type="protein sequence ID" value="SFR95428.1"/>
    <property type="molecule type" value="Genomic_DNA"/>
</dbReference>
<dbReference type="Gene3D" id="3.30.110.170">
    <property type="entry name" value="Protein of unknown function (DUF541), domain 1"/>
    <property type="match status" value="1"/>
</dbReference>
<dbReference type="PANTHER" id="PTHR34387">
    <property type="entry name" value="SLR1258 PROTEIN"/>
    <property type="match status" value="1"/>
</dbReference>
<evidence type="ECO:0008006" key="3">
    <source>
        <dbReference type="Google" id="ProtNLM"/>
    </source>
</evidence>
<dbReference type="OrthoDB" id="9785192at2"/>
<protein>
    <recommendedName>
        <fullName evidence="3">DUF541 domain-containing protein</fullName>
    </recommendedName>
</protein>
<dbReference type="Gene3D" id="3.30.70.2970">
    <property type="entry name" value="Protein of unknown function (DUF541), domain 2"/>
    <property type="match status" value="1"/>
</dbReference>
<sequence length="220" mass="24608">MNKDNEQNSWRYNAMTLTGTGLVNAVPDTAVIRLGVQTTGENLIEVQRENAEKMEQVLEALQQFDVMEIQTAEYAINKIYEYENNTRIDRGYSVRNILEINTSSLGETGMLIDAAVNAGANVIEAVEFQVSKRETYYMQALNLAVMNAYQKAKSILKNIGVTSEPVPRNIIENTGMAVPMRNGVVREALSSTPIEMGSKQIEASVTVEFVYESKWPNRTE</sequence>